<dbReference type="PANTHER" id="PTHR35546:SF125">
    <property type="entry name" value="F-BOX DOMAIN-CONTAINING PROTEIN"/>
    <property type="match status" value="1"/>
</dbReference>
<dbReference type="CDD" id="cd22157">
    <property type="entry name" value="F-box_AtFBW1-like"/>
    <property type="match status" value="1"/>
</dbReference>
<protein>
    <recommendedName>
        <fullName evidence="1">F-box domain-containing protein</fullName>
    </recommendedName>
</protein>
<dbReference type="GeneID" id="100837248"/>
<dbReference type="SUPFAM" id="SSF81383">
    <property type="entry name" value="F-box domain"/>
    <property type="match status" value="1"/>
</dbReference>
<dbReference type="Gene3D" id="1.20.1280.50">
    <property type="match status" value="1"/>
</dbReference>
<name>I1HH61_BRADI</name>
<dbReference type="OrthoDB" id="591557at2759"/>
<organism evidence="2">
    <name type="scientific">Brachypodium distachyon</name>
    <name type="common">Purple false brome</name>
    <name type="synonym">Trachynia distachya</name>
    <dbReference type="NCBI Taxonomy" id="15368"/>
    <lineage>
        <taxon>Eukaryota</taxon>
        <taxon>Viridiplantae</taxon>
        <taxon>Streptophyta</taxon>
        <taxon>Embryophyta</taxon>
        <taxon>Tracheophyta</taxon>
        <taxon>Spermatophyta</taxon>
        <taxon>Magnoliopsida</taxon>
        <taxon>Liliopsida</taxon>
        <taxon>Poales</taxon>
        <taxon>Poaceae</taxon>
        <taxon>BOP clade</taxon>
        <taxon>Pooideae</taxon>
        <taxon>Stipodae</taxon>
        <taxon>Brachypodieae</taxon>
        <taxon>Brachypodium</taxon>
    </lineage>
</organism>
<dbReference type="EMBL" id="CM000881">
    <property type="protein sequence ID" value="KQK05189.2"/>
    <property type="molecule type" value="Genomic_DNA"/>
</dbReference>
<reference evidence="2 3" key="1">
    <citation type="journal article" date="2010" name="Nature">
        <title>Genome sequencing and analysis of the model grass Brachypodium distachyon.</title>
        <authorList>
            <consortium name="International Brachypodium Initiative"/>
        </authorList>
    </citation>
    <scope>NUCLEOTIDE SEQUENCE [LARGE SCALE GENOMIC DNA]</scope>
    <source>
        <strain evidence="2">Bd21</strain>
        <strain evidence="3">cv. Bd21</strain>
    </source>
</reference>
<dbReference type="STRING" id="15368.I1HH61"/>
<gene>
    <name evidence="3" type="primary">LOC100837248</name>
    <name evidence="2" type="ORF">BRADI_2g18580v3</name>
</gene>
<dbReference type="InterPro" id="IPR001810">
    <property type="entry name" value="F-box_dom"/>
</dbReference>
<evidence type="ECO:0000259" key="1">
    <source>
        <dbReference type="SMART" id="SM00256"/>
    </source>
</evidence>
<dbReference type="InterPro" id="IPR055290">
    <property type="entry name" value="At3g26010-like"/>
</dbReference>
<reference evidence="3" key="3">
    <citation type="submission" date="2018-08" db="UniProtKB">
        <authorList>
            <consortium name="EnsemblPlants"/>
        </authorList>
    </citation>
    <scope>IDENTIFICATION</scope>
    <source>
        <strain evidence="3">cv. Bd21</strain>
    </source>
</reference>
<dbReference type="RefSeq" id="XP_003565991.1">
    <property type="nucleotide sequence ID" value="XM_003565943.4"/>
</dbReference>
<feature type="domain" description="F-box" evidence="1">
    <location>
        <begin position="41"/>
        <end position="81"/>
    </location>
</feature>
<dbReference type="OMA" id="NEVEYRM"/>
<dbReference type="Proteomes" id="UP000008810">
    <property type="component" value="Chromosome 2"/>
</dbReference>
<dbReference type="InterPro" id="IPR006527">
    <property type="entry name" value="F-box-assoc_dom_typ1"/>
</dbReference>
<evidence type="ECO:0000313" key="3">
    <source>
        <dbReference type="EnsemblPlants" id="KQK05189"/>
    </source>
</evidence>
<dbReference type="NCBIfam" id="TIGR01640">
    <property type="entry name" value="F_box_assoc_1"/>
    <property type="match status" value="1"/>
</dbReference>
<dbReference type="AlphaFoldDB" id="I1HH61"/>
<sequence>MEERATVRRRRRRPSRWSSEEKIPKELLVDSAEAAAAAGLLTDDLIVEILSRLPARSVHRFKCVCKLWRDLIAYPAHRKRLPQTLAGFLYSTHTGVYGHHLAAVSSTVVDFVDPSLSFLRPMNYTKIRLRDTCNGLLLCVCYYNMEKRLVVCNPATQRWTELPPAPQPQPGTYNWDQRLAFDPAVSPSHFHVLDFVDTTNKYHHTGVNIYSSRTGAWIHRDTELLDKVVLADGSVFVGGVLHLPGKLREDRPCQSRHSIGYSYQENFVLVVVDMEWKAWKIVRTPAYGFSFGAIGWSQGRLHYATPSETPITVSNDDDEVILREIAVWCLEDYGSKKWALKHIVRIDKPIEMEYSVVGFHPDCDTIFFVTTTRAAYHSDSWDASSLASWDMWRLQFRTVLDLEKRSSVTYLPYVPMFSESTLPDGEVQ</sequence>
<dbReference type="Pfam" id="PF00646">
    <property type="entry name" value="F-box"/>
    <property type="match status" value="1"/>
</dbReference>
<dbReference type="Gramene" id="KQK05189">
    <property type="protein sequence ID" value="KQK05189"/>
    <property type="gene ID" value="BRADI_2g18580v3"/>
</dbReference>
<evidence type="ECO:0000313" key="2">
    <source>
        <dbReference type="EMBL" id="KQK05189.2"/>
    </source>
</evidence>
<dbReference type="PANTHER" id="PTHR35546">
    <property type="entry name" value="F-BOX PROTEIN INTERACTION DOMAIN PROTEIN-RELATED"/>
    <property type="match status" value="1"/>
</dbReference>
<evidence type="ECO:0000313" key="4">
    <source>
        <dbReference type="Proteomes" id="UP000008810"/>
    </source>
</evidence>
<proteinExistence type="predicted"/>
<dbReference type="InterPro" id="IPR036047">
    <property type="entry name" value="F-box-like_dom_sf"/>
</dbReference>
<reference evidence="2" key="2">
    <citation type="submission" date="2017-06" db="EMBL/GenBank/DDBJ databases">
        <title>WGS assembly of Brachypodium distachyon.</title>
        <authorList>
            <consortium name="The International Brachypodium Initiative"/>
            <person name="Lucas S."/>
            <person name="Harmon-Smith M."/>
            <person name="Lail K."/>
            <person name="Tice H."/>
            <person name="Grimwood J."/>
            <person name="Bruce D."/>
            <person name="Barry K."/>
            <person name="Shu S."/>
            <person name="Lindquist E."/>
            <person name="Wang M."/>
            <person name="Pitluck S."/>
            <person name="Vogel J.P."/>
            <person name="Garvin D.F."/>
            <person name="Mockler T.C."/>
            <person name="Schmutz J."/>
            <person name="Rokhsar D."/>
            <person name="Bevan M.W."/>
        </authorList>
    </citation>
    <scope>NUCLEOTIDE SEQUENCE</scope>
    <source>
        <strain evidence="2">Bd21</strain>
    </source>
</reference>
<keyword evidence="4" id="KW-1185">Reference proteome</keyword>
<dbReference type="eggNOG" id="ENOG502R3R9">
    <property type="taxonomic scope" value="Eukaryota"/>
</dbReference>
<accession>A0A0Q3G3U2</accession>
<dbReference type="Pfam" id="PF07734">
    <property type="entry name" value="FBA_1"/>
    <property type="match status" value="1"/>
</dbReference>
<dbReference type="KEGG" id="bdi:100837248"/>
<dbReference type="EnsemblPlants" id="KQK05189">
    <property type="protein sequence ID" value="KQK05189"/>
    <property type="gene ID" value="BRADI_2g18580v3"/>
</dbReference>
<dbReference type="HOGENOM" id="CLU_022847_1_1_1"/>
<dbReference type="SMART" id="SM00256">
    <property type="entry name" value="FBOX"/>
    <property type="match status" value="1"/>
</dbReference>
<dbReference type="InterPro" id="IPR017451">
    <property type="entry name" value="F-box-assoc_interact_dom"/>
</dbReference>
<dbReference type="ExpressionAtlas" id="I1HH61">
    <property type="expression patterns" value="baseline and differential"/>
</dbReference>
<accession>I1HH61</accession>